<feature type="compositionally biased region" description="Basic residues" evidence="1">
    <location>
        <begin position="86"/>
        <end position="97"/>
    </location>
</feature>
<feature type="compositionally biased region" description="Pro residues" evidence="1">
    <location>
        <begin position="111"/>
        <end position="121"/>
    </location>
</feature>
<dbReference type="AlphaFoldDB" id="A0AAD7IN70"/>
<evidence type="ECO:0000313" key="2">
    <source>
        <dbReference type="EMBL" id="KAJ7745639.1"/>
    </source>
</evidence>
<keyword evidence="3" id="KW-1185">Reference proteome</keyword>
<evidence type="ECO:0008006" key="4">
    <source>
        <dbReference type="Google" id="ProtNLM"/>
    </source>
</evidence>
<feature type="compositionally biased region" description="Acidic residues" evidence="1">
    <location>
        <begin position="658"/>
        <end position="667"/>
    </location>
</feature>
<feature type="region of interest" description="Disordered" evidence="1">
    <location>
        <begin position="644"/>
        <end position="668"/>
    </location>
</feature>
<proteinExistence type="predicted"/>
<protein>
    <recommendedName>
        <fullName evidence="4">C2H2-type domain-containing protein</fullName>
    </recommendedName>
</protein>
<accession>A0AAD7IN70</accession>
<feature type="region of interest" description="Disordered" evidence="1">
    <location>
        <begin position="27"/>
        <end position="128"/>
    </location>
</feature>
<sequence>MPPLNERCRPSDSLPFPDCPKTFKSTYGRTNHCNTVHVNPNTIDVDPVGPELSPEPPSPGAEFGDPQTPPRASASPTPPLSPNGRPCRRRKIFHRKMNGVPCDRTGAPYPRRAPPLDPPLPWTTGVPSRTRCNSKRQIFCFSVSRSMGAITHETRGDLGPYDNYQQLYAAIDSIGVGDAPWKCFKTTAIDPRPDAPDWARQEYEIWYRDPDTVIRNMLDNPDFAGEFDTTPYIELDATGQRRWSDFMSGNFAWKHCDQIISDDPTCKGSMYVPAILGADKTTVSVATGNVEYHPCYISIGNIRNNVRRAHRNGVVPVAFFAIPKTERKYDNDPAFRKFKRQLYHASLSAILSTLKPGMTTPVIRRCPDGHFRRVIYDLGPFIADYPEQVLLAGTVQNWCPKCTALPSDLEGFATRRSHDHSPIRSWTNGPFTYDFPRADIHELLSSDLLHQTILSWVEDYLNIVHPPALANSILDEIDRRIAATPQFPCLRRFKHGRRFKQWTGDDSKALMKIYLPAVKEFIPPQMVRCFSSFLDFCYIVRRPDFDESSLDSVDAAIRVFRDTGVRENFSLPRQHSLVHYRPNIELFGAPGGLCSSITESRHITAVKKPWRRSSRYNALGQMLVTLQRLDKLAGARADFVDRGMVAPDRMPDPSADKDVEDDDGGEVDDARVEGNVMLARRRERKYPLTCDPSGIRGMRRERIRCTPRWRKIGPRRDCAFVVEDQKPPLLFSFQFDGVNYPCALGAGPRHGMWMVRPDLRRTRARDPVRSVVHLDTILRGAHLIPCLALDIFLSTFEAFFVNKYIDAHANEIAF</sequence>
<dbReference type="Proteomes" id="UP001215598">
    <property type="component" value="Unassembled WGS sequence"/>
</dbReference>
<organism evidence="2 3">
    <name type="scientific">Mycena metata</name>
    <dbReference type="NCBI Taxonomy" id="1033252"/>
    <lineage>
        <taxon>Eukaryota</taxon>
        <taxon>Fungi</taxon>
        <taxon>Dikarya</taxon>
        <taxon>Basidiomycota</taxon>
        <taxon>Agaricomycotina</taxon>
        <taxon>Agaricomycetes</taxon>
        <taxon>Agaricomycetidae</taxon>
        <taxon>Agaricales</taxon>
        <taxon>Marasmiineae</taxon>
        <taxon>Mycenaceae</taxon>
        <taxon>Mycena</taxon>
    </lineage>
</organism>
<dbReference type="InterPro" id="IPR041078">
    <property type="entry name" value="Plavaka"/>
</dbReference>
<evidence type="ECO:0000313" key="3">
    <source>
        <dbReference type="Proteomes" id="UP001215598"/>
    </source>
</evidence>
<comment type="caution">
    <text evidence="2">The sequence shown here is derived from an EMBL/GenBank/DDBJ whole genome shotgun (WGS) entry which is preliminary data.</text>
</comment>
<dbReference type="EMBL" id="JARKIB010000082">
    <property type="protein sequence ID" value="KAJ7745639.1"/>
    <property type="molecule type" value="Genomic_DNA"/>
</dbReference>
<reference evidence="2" key="1">
    <citation type="submission" date="2023-03" db="EMBL/GenBank/DDBJ databases">
        <title>Massive genome expansion in bonnet fungi (Mycena s.s.) driven by repeated elements and novel gene families across ecological guilds.</title>
        <authorList>
            <consortium name="Lawrence Berkeley National Laboratory"/>
            <person name="Harder C.B."/>
            <person name="Miyauchi S."/>
            <person name="Viragh M."/>
            <person name="Kuo A."/>
            <person name="Thoen E."/>
            <person name="Andreopoulos B."/>
            <person name="Lu D."/>
            <person name="Skrede I."/>
            <person name="Drula E."/>
            <person name="Henrissat B."/>
            <person name="Morin E."/>
            <person name="Kohler A."/>
            <person name="Barry K."/>
            <person name="LaButti K."/>
            <person name="Morin E."/>
            <person name="Salamov A."/>
            <person name="Lipzen A."/>
            <person name="Mereny Z."/>
            <person name="Hegedus B."/>
            <person name="Baldrian P."/>
            <person name="Stursova M."/>
            <person name="Weitz H."/>
            <person name="Taylor A."/>
            <person name="Grigoriev I.V."/>
            <person name="Nagy L.G."/>
            <person name="Martin F."/>
            <person name="Kauserud H."/>
        </authorList>
    </citation>
    <scope>NUCLEOTIDE SEQUENCE</scope>
    <source>
        <strain evidence="2">CBHHK182m</strain>
    </source>
</reference>
<dbReference type="Pfam" id="PF18759">
    <property type="entry name" value="Plavaka"/>
    <property type="match status" value="1"/>
</dbReference>
<name>A0AAD7IN70_9AGAR</name>
<feature type="compositionally biased region" description="Polar residues" evidence="1">
    <location>
        <begin position="27"/>
        <end position="42"/>
    </location>
</feature>
<evidence type="ECO:0000256" key="1">
    <source>
        <dbReference type="SAM" id="MobiDB-lite"/>
    </source>
</evidence>
<gene>
    <name evidence="2" type="ORF">B0H16DRAFT_1557678</name>
</gene>